<dbReference type="Pfam" id="PF22936">
    <property type="entry name" value="Pol_BBD"/>
    <property type="match status" value="1"/>
</dbReference>
<evidence type="ECO:0000256" key="1">
    <source>
        <dbReference type="PROSITE-ProRule" id="PRU00047"/>
    </source>
</evidence>
<dbReference type="GO" id="GO:0003676">
    <property type="term" value="F:nucleic acid binding"/>
    <property type="evidence" value="ECO:0007669"/>
    <property type="project" value="InterPro"/>
</dbReference>
<keyword evidence="1" id="KW-0479">Metal-binding</keyword>
<feature type="compositionally biased region" description="Polar residues" evidence="2">
    <location>
        <begin position="116"/>
        <end position="125"/>
    </location>
</feature>
<protein>
    <recommendedName>
        <fullName evidence="3">CCHC-type domain-containing protein</fullName>
    </recommendedName>
</protein>
<dbReference type="PANTHER" id="PTHR47592:SF27">
    <property type="entry name" value="OS08G0421700 PROTEIN"/>
    <property type="match status" value="1"/>
</dbReference>
<dbReference type="InterPro" id="IPR001878">
    <property type="entry name" value="Znf_CCHC"/>
</dbReference>
<proteinExistence type="predicted"/>
<keyword evidence="5" id="KW-1185">Reference proteome</keyword>
<dbReference type="EMBL" id="JACGWO010000005">
    <property type="protein sequence ID" value="KAK4426940.1"/>
    <property type="molecule type" value="Genomic_DNA"/>
</dbReference>
<dbReference type="InterPro" id="IPR054722">
    <property type="entry name" value="PolX-like_BBD"/>
</dbReference>
<dbReference type="Proteomes" id="UP001293254">
    <property type="component" value="Unassembled WGS sequence"/>
</dbReference>
<keyword evidence="1" id="KW-0863">Zinc-finger</keyword>
<feature type="region of interest" description="Disordered" evidence="2">
    <location>
        <begin position="111"/>
        <end position="130"/>
    </location>
</feature>
<organism evidence="4 5">
    <name type="scientific">Sesamum alatum</name>
    <dbReference type="NCBI Taxonomy" id="300844"/>
    <lineage>
        <taxon>Eukaryota</taxon>
        <taxon>Viridiplantae</taxon>
        <taxon>Streptophyta</taxon>
        <taxon>Embryophyta</taxon>
        <taxon>Tracheophyta</taxon>
        <taxon>Spermatophyta</taxon>
        <taxon>Magnoliopsida</taxon>
        <taxon>eudicotyledons</taxon>
        <taxon>Gunneridae</taxon>
        <taxon>Pentapetalae</taxon>
        <taxon>asterids</taxon>
        <taxon>lamiids</taxon>
        <taxon>Lamiales</taxon>
        <taxon>Pedaliaceae</taxon>
        <taxon>Sesamum</taxon>
    </lineage>
</organism>
<dbReference type="GO" id="GO:0008270">
    <property type="term" value="F:zinc ion binding"/>
    <property type="evidence" value="ECO:0007669"/>
    <property type="project" value="UniProtKB-KW"/>
</dbReference>
<reference evidence="4" key="2">
    <citation type="journal article" date="2024" name="Plant">
        <title>Genomic evolution and insights into agronomic trait innovations of Sesamum species.</title>
        <authorList>
            <person name="Miao H."/>
            <person name="Wang L."/>
            <person name="Qu L."/>
            <person name="Liu H."/>
            <person name="Sun Y."/>
            <person name="Le M."/>
            <person name="Wang Q."/>
            <person name="Wei S."/>
            <person name="Zheng Y."/>
            <person name="Lin W."/>
            <person name="Duan Y."/>
            <person name="Cao H."/>
            <person name="Xiong S."/>
            <person name="Wang X."/>
            <person name="Wei L."/>
            <person name="Li C."/>
            <person name="Ma Q."/>
            <person name="Ju M."/>
            <person name="Zhao R."/>
            <person name="Li G."/>
            <person name="Mu C."/>
            <person name="Tian Q."/>
            <person name="Mei H."/>
            <person name="Zhang T."/>
            <person name="Gao T."/>
            <person name="Zhang H."/>
        </authorList>
    </citation>
    <scope>NUCLEOTIDE SEQUENCE</scope>
    <source>
        <strain evidence="4">3651</strain>
    </source>
</reference>
<keyword evidence="1" id="KW-0862">Zinc</keyword>
<dbReference type="PANTHER" id="PTHR47592">
    <property type="entry name" value="PBF68 PROTEIN"/>
    <property type="match status" value="1"/>
</dbReference>
<gene>
    <name evidence="4" type="ORF">Salat_1462800</name>
</gene>
<dbReference type="InterPro" id="IPR036875">
    <property type="entry name" value="Znf_CCHC_sf"/>
</dbReference>
<evidence type="ECO:0000259" key="3">
    <source>
        <dbReference type="PROSITE" id="PS50158"/>
    </source>
</evidence>
<comment type="caution">
    <text evidence="4">The sequence shown here is derived from an EMBL/GenBank/DDBJ whole genome shotgun (WGS) entry which is preliminary data.</text>
</comment>
<dbReference type="Pfam" id="PF13961">
    <property type="entry name" value="DUF4219"/>
    <property type="match status" value="1"/>
</dbReference>
<accession>A0AAE1YB37</accession>
<dbReference type="SUPFAM" id="SSF57756">
    <property type="entry name" value="Retrovirus zinc finger-like domains"/>
    <property type="match status" value="1"/>
</dbReference>
<dbReference type="Gene3D" id="4.10.60.10">
    <property type="entry name" value="Zinc finger, CCHC-type"/>
    <property type="match status" value="1"/>
</dbReference>
<feature type="domain" description="CCHC-type" evidence="3">
    <location>
        <begin position="139"/>
        <end position="153"/>
    </location>
</feature>
<evidence type="ECO:0000313" key="4">
    <source>
        <dbReference type="EMBL" id="KAK4426940.1"/>
    </source>
</evidence>
<name>A0AAE1YB37_9LAMI</name>
<dbReference type="InterPro" id="IPR025314">
    <property type="entry name" value="DUF4219"/>
</dbReference>
<dbReference type="PROSITE" id="PS50158">
    <property type="entry name" value="ZF_CCHC"/>
    <property type="match status" value="1"/>
</dbReference>
<evidence type="ECO:0000256" key="2">
    <source>
        <dbReference type="SAM" id="MobiDB-lite"/>
    </source>
</evidence>
<dbReference type="AlphaFoldDB" id="A0AAE1YB37"/>
<reference evidence="4" key="1">
    <citation type="submission" date="2020-06" db="EMBL/GenBank/DDBJ databases">
        <authorList>
            <person name="Li T."/>
            <person name="Hu X."/>
            <person name="Zhang T."/>
            <person name="Song X."/>
            <person name="Zhang H."/>
            <person name="Dai N."/>
            <person name="Sheng W."/>
            <person name="Hou X."/>
            <person name="Wei L."/>
        </authorList>
    </citation>
    <scope>NUCLEOTIDE SEQUENCE</scope>
    <source>
        <strain evidence="4">3651</strain>
        <tissue evidence="4">Leaf</tissue>
    </source>
</reference>
<evidence type="ECO:0000313" key="5">
    <source>
        <dbReference type="Proteomes" id="UP001293254"/>
    </source>
</evidence>
<dbReference type="SMART" id="SM00343">
    <property type="entry name" value="ZnF_C2HC"/>
    <property type="match status" value="2"/>
</dbReference>
<sequence>MNGGSTPSGIAVEKLVGNNYNYWKLCMEAFLQGQNLWDLIEGDETSISADTSQNAELWRKWKIKCGKALLALRILISKEYIDHEALLNQMTSNNKLSPKSEDMLYVKDHSRKNVHSKSLSSNKNQFRTEDQSKRPSKACYRCGKLGHLKRDCRVKVVYDRCKRSGHIKANCRVKMQEIEANVVNDINEPQKPTKDEWIVDSGCSYHATGNDYILSDIRLHREKKVIVTVDNSLHPVMKEGDLNDGGVFLKDVYHVPGLKKNLGSISQITDSG</sequence>
<dbReference type="Pfam" id="PF00098">
    <property type="entry name" value="zf-CCHC"/>
    <property type="match status" value="1"/>
</dbReference>
<feature type="non-terminal residue" evidence="4">
    <location>
        <position position="1"/>
    </location>
</feature>